<dbReference type="EC" id="2.4.2.52" evidence="5"/>
<dbReference type="NCBIfam" id="TIGR03125">
    <property type="entry name" value="citrate_citG"/>
    <property type="match status" value="1"/>
</dbReference>
<gene>
    <name evidence="5 6" type="primary">citG</name>
    <name evidence="6" type="ORF">FYJ78_05615</name>
</gene>
<dbReference type="PANTHER" id="PTHR30201:SF2">
    <property type="entry name" value="2-(5''-TRIPHOSPHORIBOSYL)-3'-DEPHOSPHOCOENZYME-A SYNTHASE"/>
    <property type="match status" value="1"/>
</dbReference>
<name>A0A6I2UR28_9FIRM</name>
<comment type="caution">
    <text evidence="6">The sequence shown here is derived from an EMBL/GenBank/DDBJ whole genome shotgun (WGS) entry which is preliminary data.</text>
</comment>
<dbReference type="PANTHER" id="PTHR30201">
    <property type="entry name" value="TRIPHOSPHORIBOSYL-DEPHOSPHO-COA SYNTHASE"/>
    <property type="match status" value="1"/>
</dbReference>
<evidence type="ECO:0000256" key="1">
    <source>
        <dbReference type="ARBA" id="ARBA00001210"/>
    </source>
</evidence>
<keyword evidence="2 5" id="KW-0808">Transferase</keyword>
<organism evidence="6 7">
    <name type="scientific">Selenomonas montiformis</name>
    <dbReference type="NCBI Taxonomy" id="2652285"/>
    <lineage>
        <taxon>Bacteria</taxon>
        <taxon>Bacillati</taxon>
        <taxon>Bacillota</taxon>
        <taxon>Negativicutes</taxon>
        <taxon>Selenomonadales</taxon>
        <taxon>Selenomonadaceae</taxon>
        <taxon>Selenomonas</taxon>
    </lineage>
</organism>
<dbReference type="RefSeq" id="WP_154620438.1">
    <property type="nucleotide sequence ID" value="NZ_JBQHVT010000002.1"/>
</dbReference>
<evidence type="ECO:0000313" key="7">
    <source>
        <dbReference type="Proteomes" id="UP000430222"/>
    </source>
</evidence>
<dbReference type="GO" id="GO:0046917">
    <property type="term" value="F:triphosphoribosyl-dephospho-CoA synthase activity"/>
    <property type="evidence" value="ECO:0007669"/>
    <property type="project" value="UniProtKB-UniRule"/>
</dbReference>
<comment type="catalytic activity">
    <reaction evidence="1 5">
        <text>3'-dephospho-CoA + ATP = 2'-(5''-triphospho-alpha-D-ribosyl)-3'-dephospho-CoA + adenine</text>
        <dbReference type="Rhea" id="RHEA:15117"/>
        <dbReference type="ChEBI" id="CHEBI:16708"/>
        <dbReference type="ChEBI" id="CHEBI:30616"/>
        <dbReference type="ChEBI" id="CHEBI:57328"/>
        <dbReference type="ChEBI" id="CHEBI:61378"/>
        <dbReference type="EC" id="2.4.2.52"/>
    </reaction>
</comment>
<dbReference type="Pfam" id="PF01874">
    <property type="entry name" value="CitG"/>
    <property type="match status" value="1"/>
</dbReference>
<keyword evidence="4 5" id="KW-0067">ATP-binding</keyword>
<dbReference type="GO" id="GO:0005524">
    <property type="term" value="F:ATP binding"/>
    <property type="evidence" value="ECO:0007669"/>
    <property type="project" value="UniProtKB-KW"/>
</dbReference>
<protein>
    <recommendedName>
        <fullName evidence="5">Probable 2-(5''-triphosphoribosyl)-3'-dephosphocoenzyme-A synthase</fullName>
        <shortName evidence="5">2-(5''-triphosphoribosyl)-3'-dephospho-CoA synthase</shortName>
        <ecNumber evidence="5">2.4.2.52</ecNumber>
    </recommendedName>
</protein>
<dbReference type="GO" id="GO:0051191">
    <property type="term" value="P:prosthetic group biosynthetic process"/>
    <property type="evidence" value="ECO:0007669"/>
    <property type="project" value="TreeGrafter"/>
</dbReference>
<keyword evidence="6" id="KW-0328">Glycosyltransferase</keyword>
<evidence type="ECO:0000256" key="4">
    <source>
        <dbReference type="ARBA" id="ARBA00022840"/>
    </source>
</evidence>
<evidence type="ECO:0000256" key="2">
    <source>
        <dbReference type="ARBA" id="ARBA00022679"/>
    </source>
</evidence>
<keyword evidence="7" id="KW-1185">Reference proteome</keyword>
<dbReference type="GO" id="GO:0016757">
    <property type="term" value="F:glycosyltransferase activity"/>
    <property type="evidence" value="ECO:0007669"/>
    <property type="project" value="UniProtKB-KW"/>
</dbReference>
<sequence length="308" mass="33104">MTRRFFSRIGAAAVEAVLYEVSATPKPGLVDRANSGAHNDMDFFTFLSSAAALRHCFDECAAEGIRHTEEPIQALLPYLQAVGAAAERNMFAMTRGVNTHKGMIFSLGLLSGAAGWAAGRQLPLGSELLCGLAARMCEGLCAAAFSGLSLKPESELTRGELMYLRFGAAGVRGEAQSGFQSVRKWSLPVYRRERLAGCSINDALVDALLALMAGTADTNILGRHDRDALHYVQESAAEAIRLGGMQTETGRAAVREMDQIFIRKWISPGGSADLTAVTHFLYELEAAEGRAQERECPAETGCPAVMQK</sequence>
<dbReference type="Gene3D" id="1.10.4200.10">
    <property type="entry name" value="Triphosphoribosyl-dephospho-CoA protein"/>
    <property type="match status" value="1"/>
</dbReference>
<evidence type="ECO:0000313" key="6">
    <source>
        <dbReference type="EMBL" id="MSV24668.1"/>
    </source>
</evidence>
<evidence type="ECO:0000256" key="5">
    <source>
        <dbReference type="HAMAP-Rule" id="MF_00397"/>
    </source>
</evidence>
<comment type="similarity">
    <text evidence="5">Belongs to the CitG/MdcB family.</text>
</comment>
<accession>A0A6I2UR28</accession>
<dbReference type="InterPro" id="IPR002736">
    <property type="entry name" value="CitG"/>
</dbReference>
<dbReference type="EMBL" id="VUNL01000005">
    <property type="protein sequence ID" value="MSV24668.1"/>
    <property type="molecule type" value="Genomic_DNA"/>
</dbReference>
<keyword evidence="3 5" id="KW-0547">Nucleotide-binding</keyword>
<dbReference type="InterPro" id="IPR017551">
    <property type="entry name" value="TriPribosyl-deP-CoA_syn_CitG"/>
</dbReference>
<proteinExistence type="inferred from homology"/>
<dbReference type="HAMAP" id="MF_00397">
    <property type="entry name" value="CitG"/>
    <property type="match status" value="1"/>
</dbReference>
<dbReference type="Proteomes" id="UP000430222">
    <property type="component" value="Unassembled WGS sequence"/>
</dbReference>
<reference evidence="6 7" key="1">
    <citation type="submission" date="2019-08" db="EMBL/GenBank/DDBJ databases">
        <title>In-depth cultivation of the pig gut microbiome towards novel bacterial diversity and tailored functional studies.</title>
        <authorList>
            <person name="Wylensek D."/>
            <person name="Hitch T.C.A."/>
            <person name="Clavel T."/>
        </authorList>
    </citation>
    <scope>NUCLEOTIDE SEQUENCE [LARGE SCALE GENOMIC DNA]</scope>
    <source>
        <strain evidence="7">WCA-380-WT-3B3</strain>
    </source>
</reference>
<evidence type="ECO:0000256" key="3">
    <source>
        <dbReference type="ARBA" id="ARBA00022741"/>
    </source>
</evidence>
<dbReference type="AlphaFoldDB" id="A0A6I2UR28"/>